<sequence length="265" mass="29298">MEIIGERINGMFKDIKEAIIAQDKTAIQEWAIKQTENGANWLDVNTGASAADQFAAMKWLIETIQEVVDTPLCLDSTNYDLIEEGLKLCKKPALINSCHADRYKIERVFPMAIQYNAKVIGLAMSETSGIPKNADDRVALAMELVAAADEFGLPLQDLYIDPLILPVNVAQDHPVEAMETIRQIKFLSDPPAKTVVGLSNVSQKCNNRKLINRTMLAMLMACGLDAAIVDANDDELMDTAAAARILMNKEIYCDSYADLFKSKKI</sequence>
<protein>
    <submittedName>
        <fullName evidence="1">Methyltetrahydrofolate cobalamin methyltransferase</fullName>
    </submittedName>
</protein>
<keyword evidence="2" id="KW-1185">Reference proteome</keyword>
<dbReference type="EMBL" id="CP042469">
    <property type="protein sequence ID" value="QOX62323.1"/>
    <property type="molecule type" value="Genomic_DNA"/>
</dbReference>
<evidence type="ECO:0000313" key="2">
    <source>
        <dbReference type="Proteomes" id="UP000594014"/>
    </source>
</evidence>
<keyword evidence="1" id="KW-0489">Methyltransferase</keyword>
<evidence type="ECO:0000313" key="1">
    <source>
        <dbReference type="EMBL" id="QOX62323.1"/>
    </source>
</evidence>
<proteinExistence type="predicted"/>
<accession>A0ACD1A7E4</accession>
<name>A0ACD1A7E4_9FIRM</name>
<keyword evidence="1" id="KW-0808">Transferase</keyword>
<reference evidence="1" key="1">
    <citation type="submission" date="2019-08" db="EMBL/GenBank/DDBJ databases">
        <title>Genome sequence of Clostridiales bacterium MT110.</title>
        <authorList>
            <person name="Cao J."/>
        </authorList>
    </citation>
    <scope>NUCLEOTIDE SEQUENCE</scope>
    <source>
        <strain evidence="1">MT110</strain>
    </source>
</reference>
<gene>
    <name evidence="1" type="ORF">FRZ06_02595</name>
</gene>
<dbReference type="Proteomes" id="UP000594014">
    <property type="component" value="Chromosome"/>
</dbReference>
<organism evidence="1 2">
    <name type="scientific">Anoxybacterium hadale</name>
    <dbReference type="NCBI Taxonomy" id="3408580"/>
    <lineage>
        <taxon>Bacteria</taxon>
        <taxon>Bacillati</taxon>
        <taxon>Bacillota</taxon>
        <taxon>Clostridia</taxon>
        <taxon>Peptostreptococcales</taxon>
        <taxon>Anaerovoracaceae</taxon>
        <taxon>Anoxybacterium</taxon>
    </lineage>
</organism>